<dbReference type="EMBL" id="FOIS01000003">
    <property type="protein sequence ID" value="SEW10311.1"/>
    <property type="molecule type" value="Genomic_DNA"/>
</dbReference>
<evidence type="ECO:0000313" key="2">
    <source>
        <dbReference type="Proteomes" id="UP000183275"/>
    </source>
</evidence>
<reference evidence="2" key="1">
    <citation type="submission" date="2016-10" db="EMBL/GenBank/DDBJ databases">
        <authorList>
            <person name="Varghese N."/>
        </authorList>
    </citation>
    <scope>NUCLEOTIDE SEQUENCE [LARGE SCALE GENOMIC DNA]</scope>
    <source>
        <strain evidence="2">CGMCC 1.12284</strain>
    </source>
</reference>
<protein>
    <submittedName>
        <fullName evidence="1">Uncharacterized protein</fullName>
    </submittedName>
</protein>
<dbReference type="RefSeq" id="WP_074854711.1">
    <property type="nucleotide sequence ID" value="NZ_FOIS01000003.1"/>
</dbReference>
<evidence type="ECO:0000313" key="1">
    <source>
        <dbReference type="EMBL" id="SEW10311.1"/>
    </source>
</evidence>
<dbReference type="OrthoDB" id="195703at2157"/>
<sequence>MVQDEVTWILETIKANWPAAWPTNADGDPVQARINRDEPRVLETGERTKRRELTEWNAIAASLGDRTMEAVGTEYDHRVETTVSIRFEGMTSQSGEWGHIDSTDHFEQLVRYAQHAIAVERSYPTVDDVDGDPIGSVAYHTISPPENETDLSDDDMDYFRRDWEHRFIGYANQP</sequence>
<organism evidence="1 2">
    <name type="scientific">Natrinema salifodinae</name>
    <dbReference type="NCBI Taxonomy" id="1202768"/>
    <lineage>
        <taxon>Archaea</taxon>
        <taxon>Methanobacteriati</taxon>
        <taxon>Methanobacteriota</taxon>
        <taxon>Stenosarchaea group</taxon>
        <taxon>Halobacteria</taxon>
        <taxon>Halobacteriales</taxon>
        <taxon>Natrialbaceae</taxon>
        <taxon>Natrinema</taxon>
    </lineage>
</organism>
<name>A0A1I0P857_9EURY</name>
<dbReference type="STRING" id="1202768.SAMN05216285_2246"/>
<accession>A0A1I0P857</accession>
<proteinExistence type="predicted"/>
<dbReference type="Proteomes" id="UP000183275">
    <property type="component" value="Unassembled WGS sequence"/>
</dbReference>
<keyword evidence="2" id="KW-1185">Reference proteome</keyword>
<dbReference type="AlphaFoldDB" id="A0A1I0P857"/>
<gene>
    <name evidence="1" type="ORF">SAMN05216285_2246</name>
</gene>
<dbReference type="eggNOG" id="arCOG11798">
    <property type="taxonomic scope" value="Archaea"/>
</dbReference>